<dbReference type="SUPFAM" id="SSF52058">
    <property type="entry name" value="L domain-like"/>
    <property type="match status" value="1"/>
</dbReference>
<keyword evidence="7" id="KW-0472">Membrane</keyword>
<dbReference type="GO" id="GO:0016020">
    <property type="term" value="C:membrane"/>
    <property type="evidence" value="ECO:0007669"/>
    <property type="project" value="UniProtKB-SubCell"/>
</dbReference>
<keyword evidence="2" id="KW-0433">Leucine-rich repeat</keyword>
<reference evidence="10 11" key="1">
    <citation type="submission" date="2019-06" db="EMBL/GenBank/DDBJ databases">
        <title>A chromosomal-level reference genome of Carpinus fangiana (Coryloideae, Betulaceae).</title>
        <authorList>
            <person name="Yang X."/>
            <person name="Wang Z."/>
            <person name="Zhang L."/>
            <person name="Hao G."/>
            <person name="Liu J."/>
            <person name="Yang Y."/>
        </authorList>
    </citation>
    <scope>NUCLEOTIDE SEQUENCE [LARGE SCALE GENOMIC DNA]</scope>
    <source>
        <strain evidence="10">Cfa_2016G</strain>
        <tissue evidence="10">Leaf</tissue>
    </source>
</reference>
<evidence type="ECO:0000313" key="11">
    <source>
        <dbReference type="Proteomes" id="UP000327013"/>
    </source>
</evidence>
<keyword evidence="8" id="KW-0675">Receptor</keyword>
<comment type="subcellular location">
    <subcellularLocation>
        <location evidence="1">Membrane</location>
        <topology evidence="1">Single-pass type I membrane protein</topology>
    </subcellularLocation>
</comment>
<evidence type="ECO:0008006" key="12">
    <source>
        <dbReference type="Google" id="ProtNLM"/>
    </source>
</evidence>
<dbReference type="AlphaFoldDB" id="A0A5N6QPX3"/>
<evidence type="ECO:0000256" key="4">
    <source>
        <dbReference type="ARBA" id="ARBA00022729"/>
    </source>
</evidence>
<name>A0A5N6QPX3_9ROSI</name>
<dbReference type="Pfam" id="PF00560">
    <property type="entry name" value="LRR_1"/>
    <property type="match status" value="4"/>
</dbReference>
<evidence type="ECO:0000256" key="5">
    <source>
        <dbReference type="ARBA" id="ARBA00022737"/>
    </source>
</evidence>
<evidence type="ECO:0000313" key="10">
    <source>
        <dbReference type="EMBL" id="KAE8009207.1"/>
    </source>
</evidence>
<evidence type="ECO:0000256" key="7">
    <source>
        <dbReference type="ARBA" id="ARBA00023136"/>
    </source>
</evidence>
<accession>A0A5N6QPX3</accession>
<keyword evidence="3" id="KW-0812">Transmembrane</keyword>
<dbReference type="InterPro" id="IPR032675">
    <property type="entry name" value="LRR_dom_sf"/>
</dbReference>
<evidence type="ECO:0000256" key="3">
    <source>
        <dbReference type="ARBA" id="ARBA00022692"/>
    </source>
</evidence>
<dbReference type="Gene3D" id="3.80.10.10">
    <property type="entry name" value="Ribonuclease Inhibitor"/>
    <property type="match status" value="1"/>
</dbReference>
<dbReference type="PRINTS" id="PR00019">
    <property type="entry name" value="LEURICHRPT"/>
</dbReference>
<proteinExistence type="predicted"/>
<keyword evidence="5" id="KW-0677">Repeat</keyword>
<dbReference type="OrthoDB" id="676979at2759"/>
<sequence>MLVLTLNFHDEEMPDNLNLQFKNLKALVLANCKLRGSVPRWLSGCSMLDLSWNHLGGTIPSWIGEFESLFYLDLSNNFFNDEIPKRLTELQTLISGNISVEEPVLCFQLHKGNGHGFGNLRRLHVFTLKDNNLSEPILDNLSGMPSLEVLDLSHNKLLGEIPHSFANLSFLSAFNESYNQMCGEIPQAVQFNTFPDTSFVGNIRLCRAQCTCDSEQTPTHSFKGTR</sequence>
<keyword evidence="11" id="KW-1185">Reference proteome</keyword>
<gene>
    <name evidence="10" type="ORF">FH972_005656</name>
</gene>
<evidence type="ECO:0000256" key="2">
    <source>
        <dbReference type="ARBA" id="ARBA00022614"/>
    </source>
</evidence>
<protein>
    <recommendedName>
        <fullName evidence="12">Leucine-rich repeat-containing N-terminal plant-type domain-containing protein</fullName>
    </recommendedName>
</protein>
<evidence type="ECO:0000256" key="9">
    <source>
        <dbReference type="ARBA" id="ARBA00023180"/>
    </source>
</evidence>
<dbReference type="PANTHER" id="PTHR27000:SF711">
    <property type="entry name" value="PROTEIN KINASE DOMAIN-CONTAINING PROTEIN"/>
    <property type="match status" value="1"/>
</dbReference>
<organism evidence="10 11">
    <name type="scientific">Carpinus fangiana</name>
    <dbReference type="NCBI Taxonomy" id="176857"/>
    <lineage>
        <taxon>Eukaryota</taxon>
        <taxon>Viridiplantae</taxon>
        <taxon>Streptophyta</taxon>
        <taxon>Embryophyta</taxon>
        <taxon>Tracheophyta</taxon>
        <taxon>Spermatophyta</taxon>
        <taxon>Magnoliopsida</taxon>
        <taxon>eudicotyledons</taxon>
        <taxon>Gunneridae</taxon>
        <taxon>Pentapetalae</taxon>
        <taxon>rosids</taxon>
        <taxon>fabids</taxon>
        <taxon>Fagales</taxon>
        <taxon>Betulaceae</taxon>
        <taxon>Carpinus</taxon>
    </lineage>
</organism>
<evidence type="ECO:0000256" key="6">
    <source>
        <dbReference type="ARBA" id="ARBA00022989"/>
    </source>
</evidence>
<dbReference type="InterPro" id="IPR001611">
    <property type="entry name" value="Leu-rich_rpt"/>
</dbReference>
<keyword evidence="6" id="KW-1133">Transmembrane helix</keyword>
<keyword evidence="9" id="KW-0325">Glycoprotein</keyword>
<evidence type="ECO:0000256" key="1">
    <source>
        <dbReference type="ARBA" id="ARBA00004479"/>
    </source>
</evidence>
<dbReference type="Proteomes" id="UP000327013">
    <property type="component" value="Chromosome 2"/>
</dbReference>
<dbReference type="PANTHER" id="PTHR27000">
    <property type="entry name" value="LEUCINE-RICH REPEAT RECEPTOR-LIKE PROTEIN KINASE FAMILY PROTEIN-RELATED"/>
    <property type="match status" value="1"/>
</dbReference>
<evidence type="ECO:0000256" key="8">
    <source>
        <dbReference type="ARBA" id="ARBA00023170"/>
    </source>
</evidence>
<dbReference type="EMBL" id="CM017322">
    <property type="protein sequence ID" value="KAE8009207.1"/>
    <property type="molecule type" value="Genomic_DNA"/>
</dbReference>
<keyword evidence="4" id="KW-0732">Signal</keyword>